<accession>K3WED5</accession>
<evidence type="ECO:0000256" key="2">
    <source>
        <dbReference type="SAM" id="MobiDB-lite"/>
    </source>
</evidence>
<reference evidence="5" key="1">
    <citation type="journal article" date="2010" name="Genome Biol.">
        <title>Genome sequence of the necrotrophic plant pathogen Pythium ultimum reveals original pathogenicity mechanisms and effector repertoire.</title>
        <authorList>
            <person name="Levesque C.A."/>
            <person name="Brouwer H."/>
            <person name="Cano L."/>
            <person name="Hamilton J.P."/>
            <person name="Holt C."/>
            <person name="Huitema E."/>
            <person name="Raffaele S."/>
            <person name="Robideau G.P."/>
            <person name="Thines M."/>
            <person name="Win J."/>
            <person name="Zerillo M.M."/>
            <person name="Beakes G.W."/>
            <person name="Boore J.L."/>
            <person name="Busam D."/>
            <person name="Dumas B."/>
            <person name="Ferriera S."/>
            <person name="Fuerstenberg S.I."/>
            <person name="Gachon C.M."/>
            <person name="Gaulin E."/>
            <person name="Govers F."/>
            <person name="Grenville-Briggs L."/>
            <person name="Horner N."/>
            <person name="Hostetler J."/>
            <person name="Jiang R.H."/>
            <person name="Johnson J."/>
            <person name="Krajaejun T."/>
            <person name="Lin H."/>
            <person name="Meijer H.J."/>
            <person name="Moore B."/>
            <person name="Morris P."/>
            <person name="Phuntmart V."/>
            <person name="Puiu D."/>
            <person name="Shetty J."/>
            <person name="Stajich J.E."/>
            <person name="Tripathy S."/>
            <person name="Wawra S."/>
            <person name="van West P."/>
            <person name="Whitty B.R."/>
            <person name="Coutinho P.M."/>
            <person name="Henrissat B."/>
            <person name="Martin F."/>
            <person name="Thomas P.D."/>
            <person name="Tyler B.M."/>
            <person name="De Vries R.P."/>
            <person name="Kamoun S."/>
            <person name="Yandell M."/>
            <person name="Tisserat N."/>
            <person name="Buell C.R."/>
        </authorList>
    </citation>
    <scope>NUCLEOTIDE SEQUENCE</scope>
    <source>
        <strain evidence="5">DAOM:BR144</strain>
    </source>
</reference>
<dbReference type="InterPro" id="IPR007053">
    <property type="entry name" value="LRAT_dom"/>
</dbReference>
<dbReference type="GO" id="GO:0008270">
    <property type="term" value="F:zinc ion binding"/>
    <property type="evidence" value="ECO:0007669"/>
    <property type="project" value="UniProtKB-KW"/>
</dbReference>
<reference evidence="5" key="2">
    <citation type="submission" date="2010-04" db="EMBL/GenBank/DDBJ databases">
        <authorList>
            <person name="Buell R."/>
            <person name="Hamilton J."/>
            <person name="Hostetler J."/>
        </authorList>
    </citation>
    <scope>NUCLEOTIDE SEQUENCE [LARGE SCALE GENOMIC DNA]</scope>
    <source>
        <strain evidence="5">DAOM:BR144</strain>
    </source>
</reference>
<dbReference type="Proteomes" id="UP000019132">
    <property type="component" value="Unassembled WGS sequence"/>
</dbReference>
<keyword evidence="5" id="KW-1185">Reference proteome</keyword>
<dbReference type="Gene3D" id="3.30.40.10">
    <property type="entry name" value="Zinc/RING finger domain, C3HC4 (zinc finger)"/>
    <property type="match status" value="1"/>
</dbReference>
<evidence type="ECO:0000259" key="3">
    <source>
        <dbReference type="PROSITE" id="PS50089"/>
    </source>
</evidence>
<reference evidence="4" key="3">
    <citation type="submission" date="2015-02" db="UniProtKB">
        <authorList>
            <consortium name="EnsemblProtists"/>
        </authorList>
    </citation>
    <scope>IDENTIFICATION</scope>
    <source>
        <strain evidence="4">DAOM BR144</strain>
    </source>
</reference>
<keyword evidence="1" id="KW-0862">Zinc</keyword>
<dbReference type="STRING" id="431595.K3WED5"/>
<dbReference type="EMBL" id="GL376603">
    <property type="status" value="NOT_ANNOTATED_CDS"/>
    <property type="molecule type" value="Genomic_DNA"/>
</dbReference>
<dbReference type="InterPro" id="IPR001841">
    <property type="entry name" value="Znf_RING"/>
</dbReference>
<organism evidence="4 5">
    <name type="scientific">Globisporangium ultimum (strain ATCC 200006 / CBS 805.95 / DAOM BR144)</name>
    <name type="common">Pythium ultimum</name>
    <dbReference type="NCBI Taxonomy" id="431595"/>
    <lineage>
        <taxon>Eukaryota</taxon>
        <taxon>Sar</taxon>
        <taxon>Stramenopiles</taxon>
        <taxon>Oomycota</taxon>
        <taxon>Peronosporomycetes</taxon>
        <taxon>Pythiales</taxon>
        <taxon>Pythiaceae</taxon>
        <taxon>Globisporangium</taxon>
    </lineage>
</organism>
<feature type="region of interest" description="Disordered" evidence="2">
    <location>
        <begin position="150"/>
        <end position="189"/>
    </location>
</feature>
<dbReference type="HOGENOM" id="CLU_840632_0_0_1"/>
<evidence type="ECO:0000313" key="4">
    <source>
        <dbReference type="EnsemblProtists" id="PYU1_T003326"/>
    </source>
</evidence>
<evidence type="ECO:0000313" key="5">
    <source>
        <dbReference type="Proteomes" id="UP000019132"/>
    </source>
</evidence>
<keyword evidence="1" id="KW-0479">Metal-binding</keyword>
<dbReference type="InterPro" id="IPR038765">
    <property type="entry name" value="Papain-like_cys_pep_sf"/>
</dbReference>
<dbReference type="VEuPathDB" id="FungiDB:PYU1_G003317"/>
<protein>
    <recommendedName>
        <fullName evidence="3">RING-type domain-containing protein</fullName>
    </recommendedName>
</protein>
<sequence>MAHALNRFVARLEVGDVVRFPRGRESSHVALYAGDAKVIHHWSPSSSERAKVRVDPIRRVQAATTALPEFYTTELDEEILDDRGLMPFDGHEVVERAKRKLGDRTCTDCVDFVTWARYGSAIFTVHEQTQSDTRASNGLVVGGILAMLKGNESESEEEDDHRRRHPPSRTFREDANHSHNNLNARREERPCHSHDIDNHACVVSSHTHEFVNHRHDVLITRLAEDELQCGICFIDLLDVRTMAFLCDHFTCGECYSKLPENDDGHKCCPFCRLEFRTVDEIHESIKARANDMLQQQTSRAFN</sequence>
<dbReference type="eggNOG" id="ENOG502S0JN">
    <property type="taxonomic scope" value="Eukaryota"/>
</dbReference>
<dbReference type="SUPFAM" id="SSF57850">
    <property type="entry name" value="RING/U-box"/>
    <property type="match status" value="1"/>
</dbReference>
<dbReference type="Pfam" id="PF04970">
    <property type="entry name" value="LRAT"/>
    <property type="match status" value="1"/>
</dbReference>
<dbReference type="InParanoid" id="K3WED5"/>
<dbReference type="PROSITE" id="PS50089">
    <property type="entry name" value="ZF_RING_2"/>
    <property type="match status" value="1"/>
</dbReference>
<dbReference type="SUPFAM" id="SSF54001">
    <property type="entry name" value="Cysteine proteinases"/>
    <property type="match status" value="1"/>
</dbReference>
<dbReference type="Gene3D" id="3.90.1720.10">
    <property type="entry name" value="endopeptidase domain like (from Nostoc punctiforme)"/>
    <property type="match status" value="1"/>
</dbReference>
<dbReference type="InterPro" id="IPR013083">
    <property type="entry name" value="Znf_RING/FYVE/PHD"/>
</dbReference>
<evidence type="ECO:0000256" key="1">
    <source>
        <dbReference type="PROSITE-ProRule" id="PRU00175"/>
    </source>
</evidence>
<proteinExistence type="predicted"/>
<dbReference type="EnsemblProtists" id="PYU1_T003326">
    <property type="protein sequence ID" value="PYU1_T003326"/>
    <property type="gene ID" value="PYU1_G003317"/>
</dbReference>
<dbReference type="AlphaFoldDB" id="K3WED5"/>
<feature type="domain" description="RING-type" evidence="3">
    <location>
        <begin position="229"/>
        <end position="272"/>
    </location>
</feature>
<keyword evidence="1" id="KW-0863">Zinc-finger</keyword>
<name>K3WED5_GLOUD</name>